<dbReference type="GO" id="GO:0000287">
    <property type="term" value="F:magnesium ion binding"/>
    <property type="evidence" value="ECO:0007669"/>
    <property type="project" value="InterPro"/>
</dbReference>
<dbReference type="Gene3D" id="3.40.50.1220">
    <property type="entry name" value="TPP-binding domain"/>
    <property type="match status" value="1"/>
</dbReference>
<dbReference type="PANTHER" id="PTHR43710">
    <property type="entry name" value="2-HYDROXYACYL-COA LYASE"/>
    <property type="match status" value="1"/>
</dbReference>
<evidence type="ECO:0000256" key="5">
    <source>
        <dbReference type="ARBA" id="ARBA00023052"/>
    </source>
</evidence>
<dbReference type="Pfam" id="PF00205">
    <property type="entry name" value="TPP_enzyme_M"/>
    <property type="match status" value="1"/>
</dbReference>
<dbReference type="Pfam" id="PF02775">
    <property type="entry name" value="TPP_enzyme_C"/>
    <property type="match status" value="1"/>
</dbReference>
<evidence type="ECO:0000256" key="6">
    <source>
        <dbReference type="ARBA" id="ARBA00023239"/>
    </source>
</evidence>
<evidence type="ECO:0000256" key="8">
    <source>
        <dbReference type="ARBA" id="ARBA00044454"/>
    </source>
</evidence>
<dbReference type="InterPro" id="IPR011766">
    <property type="entry name" value="TPP_enzyme_TPP-bd"/>
</dbReference>
<sequence length="643" mass="70045">MSTRLLSTTTKCIRSSGRFLSISSSSSSAKPQRGLIKQILINTKNNLLSQKISRRQITDYSAKDSRINSRNLKTKPDGSKMDGAAVTAAALKSQGVEYMFGVVGFPVIEVGMAAQAHGIRFVACRNEQAAAYAAQAMGYLTGKPVALLVVSGPGILHAIGGLANATVNCWPVICIGGTADVGLETRGAFQEWSQQESVKTACKHVSRPTSLHTIPAHIEKAVRAAMYGRPGAVYVDLPGNLVLTQTEEEITFPAQVPLPAPVSIPPIAQIEKAVDTLKAAKNPLVIVGKGAAWSERGATQVQQFLTKSKLPWLATPGGKGVASDLHPRFIGQARSLALREADTVFLIGARFNWILHFGLPPRFRKNVKVVQIDLCPEEFHQNVLTEVPLLGDIGETLAELTPRLGEWQYDEQSEWFKKLRANAEKNRDAVEKLVQDHSTPLNYYAAYHPIRDFLAKHDVIVVNEGANTMDIGRTMMPSTLPKRRLDAGTFGTMGVGQGYALAAALWARDNSPNTKVLVVQGDSAFGFSAMELETIARYKLPVVTVIINNSGIYRGLLPEDDQQVDGDRTLNLPVLSLTAECRYEEMVKAFGGAGRVVRSVPEIKEALEWAYQKTDGPTVINALISTDSERKPQADHWLTRSKM</sequence>
<dbReference type="GO" id="GO:0106359">
    <property type="term" value="F:2-hydroxyacyl-CoA lyase activity"/>
    <property type="evidence" value="ECO:0007669"/>
    <property type="project" value="UniProtKB-EC"/>
</dbReference>
<dbReference type="GO" id="GO:0005777">
    <property type="term" value="C:peroxisome"/>
    <property type="evidence" value="ECO:0007669"/>
    <property type="project" value="TreeGrafter"/>
</dbReference>
<gene>
    <name evidence="15" type="ORF">CAMP_LOCUS3613</name>
</gene>
<dbReference type="CDD" id="cd02004">
    <property type="entry name" value="TPP_BZL_OCoD_HPCL"/>
    <property type="match status" value="1"/>
</dbReference>
<evidence type="ECO:0000259" key="13">
    <source>
        <dbReference type="Pfam" id="PF02775"/>
    </source>
</evidence>
<comment type="catalytic activity">
    <reaction evidence="8">
        <text>an (R)-2-hydroxy-long-chain-fatty acyl-CoA = a long-chain fatty aldehyde + formyl-CoA</text>
        <dbReference type="Rhea" id="RHEA:67444"/>
        <dbReference type="ChEBI" id="CHEBI:17176"/>
        <dbReference type="ChEBI" id="CHEBI:57376"/>
        <dbReference type="ChEBI" id="CHEBI:170012"/>
        <dbReference type="EC" id="4.1.2.63"/>
    </reaction>
    <physiologicalReaction direction="left-to-right" evidence="8">
        <dbReference type="Rhea" id="RHEA:67445"/>
    </physiologicalReaction>
</comment>
<keyword evidence="5 11" id="KW-0786">Thiamine pyrophosphate</keyword>
<dbReference type="EMBL" id="CANHGI010000002">
    <property type="protein sequence ID" value="CAI5440976.1"/>
    <property type="molecule type" value="Genomic_DNA"/>
</dbReference>
<evidence type="ECO:0000259" key="14">
    <source>
        <dbReference type="Pfam" id="PF02776"/>
    </source>
</evidence>
<keyword evidence="16" id="KW-1185">Reference proteome</keyword>
<organism evidence="15 16">
    <name type="scientific">Caenorhabditis angaria</name>
    <dbReference type="NCBI Taxonomy" id="860376"/>
    <lineage>
        <taxon>Eukaryota</taxon>
        <taxon>Metazoa</taxon>
        <taxon>Ecdysozoa</taxon>
        <taxon>Nematoda</taxon>
        <taxon>Chromadorea</taxon>
        <taxon>Rhabditida</taxon>
        <taxon>Rhabditina</taxon>
        <taxon>Rhabditomorpha</taxon>
        <taxon>Rhabditoidea</taxon>
        <taxon>Rhabditidae</taxon>
        <taxon>Peloderinae</taxon>
        <taxon>Caenorhabditis</taxon>
    </lineage>
</organism>
<dbReference type="GO" id="GO:0001561">
    <property type="term" value="P:fatty acid alpha-oxidation"/>
    <property type="evidence" value="ECO:0007669"/>
    <property type="project" value="TreeGrafter"/>
</dbReference>
<evidence type="ECO:0000256" key="7">
    <source>
        <dbReference type="ARBA" id="ARBA00044451"/>
    </source>
</evidence>
<dbReference type="InterPro" id="IPR045025">
    <property type="entry name" value="HACL1-like"/>
</dbReference>
<dbReference type="InterPro" id="IPR029061">
    <property type="entry name" value="THDP-binding"/>
</dbReference>
<dbReference type="SUPFAM" id="SSF52518">
    <property type="entry name" value="Thiamin diphosphate-binding fold (THDP-binding)"/>
    <property type="match status" value="2"/>
</dbReference>
<dbReference type="Proteomes" id="UP001152747">
    <property type="component" value="Unassembled WGS sequence"/>
</dbReference>
<comment type="similarity">
    <text evidence="2 11">Belongs to the TPP enzyme family.</text>
</comment>
<dbReference type="FunFam" id="3.40.50.1220:FF:000006">
    <property type="entry name" value="2-hydroxyacyl-CoA lyase 1"/>
    <property type="match status" value="1"/>
</dbReference>
<dbReference type="GO" id="GO:0030976">
    <property type="term" value="F:thiamine pyrophosphate binding"/>
    <property type="evidence" value="ECO:0007669"/>
    <property type="project" value="InterPro"/>
</dbReference>
<comment type="catalytic activity">
    <reaction evidence="7">
        <text>a 2-hydroxy-3-methyl fatty acyl-CoA = a 2-methyl-branched fatty aldehyde + formyl-CoA</text>
        <dbReference type="Rhea" id="RHEA:25375"/>
        <dbReference type="ChEBI" id="CHEBI:49188"/>
        <dbReference type="ChEBI" id="CHEBI:57376"/>
        <dbReference type="ChEBI" id="CHEBI:58783"/>
        <dbReference type="EC" id="4.1.2.63"/>
    </reaction>
    <physiologicalReaction direction="left-to-right" evidence="7">
        <dbReference type="Rhea" id="RHEA:25376"/>
    </physiologicalReaction>
</comment>
<evidence type="ECO:0000256" key="10">
    <source>
        <dbReference type="ARBA" id="ARBA00048738"/>
    </source>
</evidence>
<feature type="domain" description="Thiamine pyrophosphate enzyme TPP-binding" evidence="13">
    <location>
        <begin position="470"/>
        <end position="621"/>
    </location>
</feature>
<evidence type="ECO:0000256" key="9">
    <source>
        <dbReference type="ARBA" id="ARBA00044518"/>
    </source>
</evidence>
<dbReference type="OrthoDB" id="16262at2759"/>
<evidence type="ECO:0000256" key="11">
    <source>
        <dbReference type="RuleBase" id="RU362132"/>
    </source>
</evidence>
<evidence type="ECO:0000256" key="2">
    <source>
        <dbReference type="ARBA" id="ARBA00007812"/>
    </source>
</evidence>
<keyword evidence="4" id="KW-0460">Magnesium</keyword>
<dbReference type="SUPFAM" id="SSF52467">
    <property type="entry name" value="DHS-like NAD/FAD-binding domain"/>
    <property type="match status" value="1"/>
</dbReference>
<evidence type="ECO:0000259" key="12">
    <source>
        <dbReference type="Pfam" id="PF00205"/>
    </source>
</evidence>
<evidence type="ECO:0000313" key="16">
    <source>
        <dbReference type="Proteomes" id="UP001152747"/>
    </source>
</evidence>
<comment type="caution">
    <text evidence="15">The sequence shown here is derived from an EMBL/GenBank/DDBJ whole genome shotgun (WGS) entry which is preliminary data.</text>
</comment>
<dbReference type="CDD" id="cd07035">
    <property type="entry name" value="TPP_PYR_POX_like"/>
    <property type="match status" value="1"/>
</dbReference>
<feature type="domain" description="Thiamine pyrophosphate enzyme N-terminal TPP-binding" evidence="14">
    <location>
        <begin position="81"/>
        <end position="196"/>
    </location>
</feature>
<dbReference type="FunFam" id="3.40.50.970:FF:000050">
    <property type="entry name" value="2-hydroxyacyl-CoA lyase"/>
    <property type="match status" value="1"/>
</dbReference>
<comment type="cofactor">
    <cofactor evidence="1">
        <name>thiamine diphosphate</name>
        <dbReference type="ChEBI" id="CHEBI:58937"/>
    </cofactor>
</comment>
<comment type="catalytic activity">
    <reaction evidence="10">
        <text>2-hydroxyoctadecanoyl-CoA = heptadecanal + formyl-CoA</text>
        <dbReference type="Rhea" id="RHEA:55196"/>
        <dbReference type="ChEBI" id="CHEBI:57376"/>
        <dbReference type="ChEBI" id="CHEBI:74116"/>
        <dbReference type="ChEBI" id="CHEBI:138631"/>
    </reaction>
    <physiologicalReaction direction="left-to-right" evidence="10">
        <dbReference type="Rhea" id="RHEA:55197"/>
    </physiologicalReaction>
</comment>
<dbReference type="PANTHER" id="PTHR43710:SF2">
    <property type="entry name" value="2-HYDROXYACYL-COA LYASE 1"/>
    <property type="match status" value="1"/>
</dbReference>
<evidence type="ECO:0000256" key="1">
    <source>
        <dbReference type="ARBA" id="ARBA00001964"/>
    </source>
</evidence>
<dbReference type="Gene3D" id="3.40.50.970">
    <property type="match status" value="2"/>
</dbReference>
<name>A0A9P1IB97_9PELO</name>
<evidence type="ECO:0000313" key="15">
    <source>
        <dbReference type="EMBL" id="CAI5440976.1"/>
    </source>
</evidence>
<dbReference type="InterPro" id="IPR012000">
    <property type="entry name" value="Thiamin_PyroP_enz_cen_dom"/>
</dbReference>
<dbReference type="InterPro" id="IPR012001">
    <property type="entry name" value="Thiamin_PyroP_enz_TPP-bd_dom"/>
</dbReference>
<evidence type="ECO:0000256" key="4">
    <source>
        <dbReference type="ARBA" id="ARBA00022842"/>
    </source>
</evidence>
<dbReference type="EC" id="4.1.2.63" evidence="9"/>
<proteinExistence type="inferred from homology"/>
<dbReference type="Pfam" id="PF02776">
    <property type="entry name" value="TPP_enzyme_N"/>
    <property type="match status" value="1"/>
</dbReference>
<reference evidence="15" key="1">
    <citation type="submission" date="2022-11" db="EMBL/GenBank/DDBJ databases">
        <authorList>
            <person name="Kikuchi T."/>
        </authorList>
    </citation>
    <scope>NUCLEOTIDE SEQUENCE</scope>
    <source>
        <strain evidence="15">PS1010</strain>
    </source>
</reference>
<dbReference type="AlphaFoldDB" id="A0A9P1IB97"/>
<dbReference type="FunFam" id="3.40.50.970:FF:000042">
    <property type="entry name" value="Oxalyl-CoA decarboxylase"/>
    <property type="match status" value="1"/>
</dbReference>
<accession>A0A9P1IB97</accession>
<protein>
    <recommendedName>
        <fullName evidence="9">2-hydroxyacyl-CoA lyase</fullName>
        <ecNumber evidence="9">4.1.2.63</ecNumber>
    </recommendedName>
</protein>
<keyword evidence="6" id="KW-0456">Lyase</keyword>
<evidence type="ECO:0000256" key="3">
    <source>
        <dbReference type="ARBA" id="ARBA00022723"/>
    </source>
</evidence>
<dbReference type="InterPro" id="IPR029035">
    <property type="entry name" value="DHS-like_NAD/FAD-binding_dom"/>
</dbReference>
<keyword evidence="3" id="KW-0479">Metal-binding</keyword>
<feature type="domain" description="Thiamine pyrophosphate enzyme central" evidence="12">
    <location>
        <begin position="270"/>
        <end position="400"/>
    </location>
</feature>